<evidence type="ECO:0000313" key="1">
    <source>
        <dbReference type="EMBL" id="TGY35475.1"/>
    </source>
</evidence>
<dbReference type="GO" id="GO:0019748">
    <property type="term" value="P:secondary metabolic process"/>
    <property type="evidence" value="ECO:0007669"/>
    <property type="project" value="InterPro"/>
</dbReference>
<evidence type="ECO:0000313" key="2">
    <source>
        <dbReference type="Proteomes" id="UP000306631"/>
    </source>
</evidence>
<dbReference type="InterPro" id="IPR011009">
    <property type="entry name" value="Kinase-like_dom_sf"/>
</dbReference>
<dbReference type="AlphaFoldDB" id="A0A4S2D321"/>
<comment type="caution">
    <text evidence="1">The sequence shown here is derived from an EMBL/GenBank/DDBJ whole genome shotgun (WGS) entry which is preliminary data.</text>
</comment>
<gene>
    <name evidence="1" type="ORF">E5352_06860</name>
</gene>
<organism evidence="1 2">
    <name type="scientific">Stenotrophomonas maltophilia</name>
    <name type="common">Pseudomonas maltophilia</name>
    <name type="synonym">Xanthomonas maltophilia</name>
    <dbReference type="NCBI Taxonomy" id="40324"/>
    <lineage>
        <taxon>Bacteria</taxon>
        <taxon>Pseudomonadati</taxon>
        <taxon>Pseudomonadota</taxon>
        <taxon>Gammaproteobacteria</taxon>
        <taxon>Lysobacterales</taxon>
        <taxon>Lysobacteraceae</taxon>
        <taxon>Stenotrophomonas</taxon>
        <taxon>Stenotrophomonas maltophilia group</taxon>
    </lineage>
</organism>
<dbReference type="Pfam" id="PF04655">
    <property type="entry name" value="APH_6_hur"/>
    <property type="match status" value="1"/>
</dbReference>
<dbReference type="InterPro" id="IPR006748">
    <property type="entry name" value="NH2Glyco/OHUrea_AB-resist_kin"/>
</dbReference>
<name>A0A4S2D321_STEMA</name>
<keyword evidence="1" id="KW-0808">Transferase</keyword>
<dbReference type="SUPFAM" id="SSF56112">
    <property type="entry name" value="Protein kinase-like (PK-like)"/>
    <property type="match status" value="1"/>
</dbReference>
<dbReference type="EMBL" id="SRYW01000004">
    <property type="protein sequence ID" value="TGY35475.1"/>
    <property type="molecule type" value="Genomic_DNA"/>
</dbReference>
<accession>A0A4S2D321</accession>
<proteinExistence type="predicted"/>
<sequence>MPELQLTKWQLARDGDVITTPHARVWPVRLPDGMPAMLKMSTCPEEQNGHRLLRWWDGDGAVRVLAWQDEALLMERAVPGTSLRAMARHGQDAAATARLCDVLARLHRPRGAPPPGLVTLQAWFADLLAPTLPLSPLLEQCRSLAIHLLASQIEQRPLHGDLHHDNLLDGGARGWLAIDPKRLLGDRAFDYTVLFCNPDLCGPDIHVATRPEIFDARVSQVCALAGIERRRLLAWIAASAGLSAVWFLADGDDAAVDLAVADLALQRLAQA</sequence>
<dbReference type="Proteomes" id="UP000306631">
    <property type="component" value="Unassembled WGS sequence"/>
</dbReference>
<dbReference type="GO" id="GO:0016773">
    <property type="term" value="F:phosphotransferase activity, alcohol group as acceptor"/>
    <property type="evidence" value="ECO:0007669"/>
    <property type="project" value="InterPro"/>
</dbReference>
<dbReference type="RefSeq" id="WP_136004165.1">
    <property type="nucleotide sequence ID" value="NZ_SRYW01000004.1"/>
</dbReference>
<protein>
    <submittedName>
        <fullName evidence="1">APH(6) family putative aminoglycoside O-phosphotransferase</fullName>
    </submittedName>
</protein>
<dbReference type="OrthoDB" id="3638028at2"/>
<reference evidence="1 2" key="1">
    <citation type="submission" date="2019-04" db="EMBL/GenBank/DDBJ databases">
        <title>Microbes associate with the intestines of laboratory mice.</title>
        <authorList>
            <person name="Navarre W."/>
            <person name="Wong E."/>
            <person name="Huang K."/>
            <person name="Tropini C."/>
            <person name="Ng K."/>
            <person name="Yu B."/>
        </authorList>
    </citation>
    <scope>NUCLEOTIDE SEQUENCE [LARGE SCALE GENOMIC DNA]</scope>
    <source>
        <strain evidence="1 2">NM62_B4-13</strain>
    </source>
</reference>